<evidence type="ECO:0000256" key="2">
    <source>
        <dbReference type="ARBA" id="ARBA00022490"/>
    </source>
</evidence>
<gene>
    <name evidence="6" type="primary">prmA</name>
    <name evidence="7" type="ORF">WM40_13410</name>
</gene>
<proteinExistence type="inferred from homology"/>
<dbReference type="STRING" id="28092.WM40_13410"/>
<feature type="binding site" evidence="6">
    <location>
        <position position="151"/>
    </location>
    <ligand>
        <name>S-adenosyl-L-methionine</name>
        <dbReference type="ChEBI" id="CHEBI:59789"/>
    </ligand>
</feature>
<dbReference type="PANTHER" id="PTHR43648:SF1">
    <property type="entry name" value="ELECTRON TRANSFER FLAVOPROTEIN BETA SUBUNIT LYSINE METHYLTRANSFERASE"/>
    <property type="match status" value="1"/>
</dbReference>
<dbReference type="EC" id="2.1.1.-" evidence="6"/>
<dbReference type="GO" id="GO:0032259">
    <property type="term" value="P:methylation"/>
    <property type="evidence" value="ECO:0007669"/>
    <property type="project" value="UniProtKB-KW"/>
</dbReference>
<keyword evidence="3 6" id="KW-0489">Methyltransferase</keyword>
<keyword evidence="2 6" id="KW-0963">Cytoplasm</keyword>
<dbReference type="CDD" id="cd02440">
    <property type="entry name" value="AdoMet_MTases"/>
    <property type="match status" value="1"/>
</dbReference>
<evidence type="ECO:0000256" key="6">
    <source>
        <dbReference type="HAMAP-Rule" id="MF_00735"/>
    </source>
</evidence>
<feature type="binding site" evidence="6">
    <location>
        <position position="172"/>
    </location>
    <ligand>
        <name>S-adenosyl-L-methionine</name>
        <dbReference type="ChEBI" id="CHEBI:59789"/>
    </ligand>
</feature>
<accession>A0A0F5JZJ2</accession>
<comment type="catalytic activity">
    <reaction evidence="6">
        <text>L-lysyl-[protein] + 3 S-adenosyl-L-methionine = N(6),N(6),N(6)-trimethyl-L-lysyl-[protein] + 3 S-adenosyl-L-homocysteine + 3 H(+)</text>
        <dbReference type="Rhea" id="RHEA:54192"/>
        <dbReference type="Rhea" id="RHEA-COMP:9752"/>
        <dbReference type="Rhea" id="RHEA-COMP:13826"/>
        <dbReference type="ChEBI" id="CHEBI:15378"/>
        <dbReference type="ChEBI" id="CHEBI:29969"/>
        <dbReference type="ChEBI" id="CHEBI:57856"/>
        <dbReference type="ChEBI" id="CHEBI:59789"/>
        <dbReference type="ChEBI" id="CHEBI:61961"/>
    </reaction>
</comment>
<dbReference type="OrthoDB" id="9785995at2"/>
<dbReference type="Gene3D" id="3.40.50.150">
    <property type="entry name" value="Vaccinia Virus protein VP39"/>
    <property type="match status" value="1"/>
</dbReference>
<dbReference type="GO" id="GO:0016279">
    <property type="term" value="F:protein-lysine N-methyltransferase activity"/>
    <property type="evidence" value="ECO:0007669"/>
    <property type="project" value="TreeGrafter"/>
</dbReference>
<comment type="subcellular location">
    <subcellularLocation>
        <location evidence="6">Cytoplasm</location>
    </subcellularLocation>
</comment>
<dbReference type="InterPro" id="IPR004498">
    <property type="entry name" value="Ribosomal_PrmA_MeTrfase"/>
</dbReference>
<dbReference type="NCBIfam" id="TIGR00406">
    <property type="entry name" value="prmA"/>
    <property type="match status" value="1"/>
</dbReference>
<dbReference type="RefSeq" id="WP_024901840.1">
    <property type="nucleotide sequence ID" value="NZ_CADFGU010000006.1"/>
</dbReference>
<feature type="binding site" evidence="6">
    <location>
        <position position="194"/>
    </location>
    <ligand>
        <name>S-adenosyl-L-methionine</name>
        <dbReference type="ChEBI" id="CHEBI:59789"/>
    </ligand>
</feature>
<evidence type="ECO:0000256" key="4">
    <source>
        <dbReference type="ARBA" id="ARBA00022679"/>
    </source>
</evidence>
<keyword evidence="5 6" id="KW-0949">S-adenosyl-L-methionine</keyword>
<dbReference type="InterPro" id="IPR029063">
    <property type="entry name" value="SAM-dependent_MTases_sf"/>
</dbReference>
<dbReference type="PANTHER" id="PTHR43648">
    <property type="entry name" value="ELECTRON TRANSFER FLAVOPROTEIN BETA SUBUNIT LYSINE METHYLTRANSFERASE"/>
    <property type="match status" value="1"/>
</dbReference>
<evidence type="ECO:0000256" key="3">
    <source>
        <dbReference type="ARBA" id="ARBA00022603"/>
    </source>
</evidence>
<sequence>MSYRELVIDAARDTAEALSDTLMDLGALSVSIEDADADTPDEQPVFGEPGMVVQSHSWHHSRVVALLSADQDPDVLLRAAANHLLLPVPSFETREIADQDWVRLTQSQFAPIAIGRHIWVVPSWHDAPDPDALILELDPGLAFGTGSHPTTRLCMEWLESQVQNGDTVLDYGCGSGILAILAVKCGARDVVGIDIDAQAVATAHDNAARNRVAGQALRFGLPDALPAAASAPGSATGAQAVAEPGATFDIVVANILSNPLKVLASMLCGRVRPGGRIALSGVLARQAEEVAAAYAPWIDMHVWREHEGWVCLSGTRRA</sequence>
<comment type="similarity">
    <text evidence="1 6">Belongs to the methyltransferase superfamily. PrmA family.</text>
</comment>
<dbReference type="AlphaFoldDB" id="A0A0F5JZJ2"/>
<comment type="function">
    <text evidence="6">Methylates ribosomal protein L11.</text>
</comment>
<comment type="caution">
    <text evidence="7">The sequence shown here is derived from an EMBL/GenBank/DDBJ whole genome shotgun (WGS) entry which is preliminary data.</text>
</comment>
<dbReference type="InterPro" id="IPR050078">
    <property type="entry name" value="Ribosomal_L11_MeTrfase_PrmA"/>
</dbReference>
<dbReference type="GO" id="GO:0005829">
    <property type="term" value="C:cytosol"/>
    <property type="evidence" value="ECO:0007669"/>
    <property type="project" value="TreeGrafter"/>
</dbReference>
<dbReference type="EMBL" id="LAQU01000013">
    <property type="protein sequence ID" value="KKB63024.1"/>
    <property type="molecule type" value="Genomic_DNA"/>
</dbReference>
<dbReference type="GO" id="GO:0005840">
    <property type="term" value="C:ribosome"/>
    <property type="evidence" value="ECO:0007669"/>
    <property type="project" value="UniProtKB-KW"/>
</dbReference>
<evidence type="ECO:0000313" key="8">
    <source>
        <dbReference type="Proteomes" id="UP000033618"/>
    </source>
</evidence>
<dbReference type="HAMAP" id="MF_00735">
    <property type="entry name" value="Methyltr_PrmA"/>
    <property type="match status" value="1"/>
</dbReference>
<protein>
    <recommendedName>
        <fullName evidence="6">Ribosomal protein L11 methyltransferase</fullName>
        <shortName evidence="6">L11 Mtase</shortName>
        <ecNumber evidence="6">2.1.1.-</ecNumber>
    </recommendedName>
</protein>
<evidence type="ECO:0000256" key="5">
    <source>
        <dbReference type="ARBA" id="ARBA00022691"/>
    </source>
</evidence>
<evidence type="ECO:0000313" key="7">
    <source>
        <dbReference type="EMBL" id="KKB63024.1"/>
    </source>
</evidence>
<organism evidence="7 8">
    <name type="scientific">Robbsia andropogonis</name>
    <dbReference type="NCBI Taxonomy" id="28092"/>
    <lineage>
        <taxon>Bacteria</taxon>
        <taxon>Pseudomonadati</taxon>
        <taxon>Pseudomonadota</taxon>
        <taxon>Betaproteobacteria</taxon>
        <taxon>Burkholderiales</taxon>
        <taxon>Burkholderiaceae</taxon>
        <taxon>Robbsia</taxon>
    </lineage>
</organism>
<keyword evidence="4 6" id="KW-0808">Transferase</keyword>
<dbReference type="SUPFAM" id="SSF53335">
    <property type="entry name" value="S-adenosyl-L-methionine-dependent methyltransferases"/>
    <property type="match status" value="1"/>
</dbReference>
<dbReference type="PIRSF" id="PIRSF000401">
    <property type="entry name" value="RPL11_MTase"/>
    <property type="match status" value="1"/>
</dbReference>
<dbReference type="Proteomes" id="UP000033618">
    <property type="component" value="Unassembled WGS sequence"/>
</dbReference>
<evidence type="ECO:0000256" key="1">
    <source>
        <dbReference type="ARBA" id="ARBA00009741"/>
    </source>
</evidence>
<keyword evidence="7" id="KW-0687">Ribonucleoprotein</keyword>
<dbReference type="Pfam" id="PF06325">
    <property type="entry name" value="PrmA"/>
    <property type="match status" value="1"/>
</dbReference>
<dbReference type="PATRIC" id="fig|28092.6.peg.3158"/>
<feature type="binding site" evidence="6">
    <location>
        <position position="254"/>
    </location>
    <ligand>
        <name>S-adenosyl-L-methionine</name>
        <dbReference type="ChEBI" id="CHEBI:59789"/>
    </ligand>
</feature>
<keyword evidence="8" id="KW-1185">Reference proteome</keyword>
<name>A0A0F5JZJ2_9BURK</name>
<keyword evidence="7" id="KW-0689">Ribosomal protein</keyword>
<reference evidence="7 8" key="1">
    <citation type="submission" date="2015-03" db="EMBL/GenBank/DDBJ databases">
        <title>Draft Genome Sequence of Burkholderia andropogonis type strain ICMP2807, isolated from Sorghum bicolor.</title>
        <authorList>
            <person name="Lopes-Santos L."/>
            <person name="Castro D.B."/>
            <person name="Ottoboni L.M."/>
            <person name="Park D."/>
            <person name="Weirc B.S."/>
            <person name="Destefano S.A."/>
        </authorList>
    </citation>
    <scope>NUCLEOTIDE SEQUENCE [LARGE SCALE GENOMIC DNA]</scope>
    <source>
        <strain evidence="7 8">ICMP2807</strain>
    </source>
</reference>